<dbReference type="SUPFAM" id="SSF160991">
    <property type="entry name" value="CV3147-like"/>
    <property type="match status" value="1"/>
</dbReference>
<feature type="domain" description="S-Me-THD N-terminal" evidence="3">
    <location>
        <begin position="593"/>
        <end position="752"/>
    </location>
</feature>
<dbReference type="InterPro" id="IPR002821">
    <property type="entry name" value="Hydantoinase_A"/>
</dbReference>
<dbReference type="InterPro" id="IPR024071">
    <property type="entry name" value="S-Me-THD_C_sf"/>
</dbReference>
<protein>
    <recommendedName>
        <fullName evidence="7">Hydantoinase</fullName>
    </recommendedName>
</protein>
<comment type="caution">
    <text evidence="5">The sequence shown here is derived from an EMBL/GenBank/DDBJ whole genome shotgun (WGS) entry which is preliminary data.</text>
</comment>
<dbReference type="InterPro" id="IPR045079">
    <property type="entry name" value="Oxoprolinase-like"/>
</dbReference>
<evidence type="ECO:0000259" key="3">
    <source>
        <dbReference type="Pfam" id="PF06032"/>
    </source>
</evidence>
<dbReference type="PANTHER" id="PTHR11365:SF10">
    <property type="entry name" value="HYDANTOINASE_OXOPROLINASE"/>
    <property type="match status" value="1"/>
</dbReference>
<feature type="domain" description="Hydantoinase/oxoprolinase N-terminal" evidence="2">
    <location>
        <begin position="8"/>
        <end position="186"/>
    </location>
</feature>
<dbReference type="InterPro" id="IPR010318">
    <property type="entry name" value="S-Me-THD_N"/>
</dbReference>
<dbReference type="PANTHER" id="PTHR11365">
    <property type="entry name" value="5-OXOPROLINASE RELATED"/>
    <property type="match status" value="1"/>
</dbReference>
<dbReference type="Pfam" id="PF01968">
    <property type="entry name" value="Hydantoinase_A"/>
    <property type="match status" value="1"/>
</dbReference>
<dbReference type="Gene3D" id="3.30.420.40">
    <property type="match status" value="1"/>
</dbReference>
<evidence type="ECO:0000313" key="6">
    <source>
        <dbReference type="Proteomes" id="UP000664132"/>
    </source>
</evidence>
<dbReference type="OrthoDB" id="5404895at2759"/>
<dbReference type="AlphaFoldDB" id="A0A8H7W929"/>
<evidence type="ECO:0000259" key="2">
    <source>
        <dbReference type="Pfam" id="PF05378"/>
    </source>
</evidence>
<keyword evidence="6" id="KW-1185">Reference proteome</keyword>
<dbReference type="InterPro" id="IPR027479">
    <property type="entry name" value="S-Me-THD_N_sf"/>
</dbReference>
<evidence type="ECO:0000259" key="4">
    <source>
        <dbReference type="Pfam" id="PF20906"/>
    </source>
</evidence>
<dbReference type="Proteomes" id="UP000664132">
    <property type="component" value="Unassembled WGS sequence"/>
</dbReference>
<feature type="domain" description="S-Me-THD-like C-terminal" evidence="4">
    <location>
        <begin position="757"/>
        <end position="966"/>
    </location>
</feature>
<sequence>MASQRLIIGVDVGGTNTDAVLLDPTKTGPAAVISSFKATTGTDVTTGIEEAIRTLLNQANASSSSVASLMIGTTHFINAVVERDASRLEPVAVLRLAAGEYMKNTPPFIDFPPALAKIINGYGAKISGGVQIDGSEIGPIKEDEIIKQAKIIKSKSLQKVAVIGIYSPFDEEYKQEYQVRDVLKKELGDEVEVVCSRDVAGVGILARENAAILNASILRFAKRTINGFKRAMKRLDVKCPLYLTSNSGQLLSSREAMLFPIQIFSSGATNSIRGASFLSSAGKQTESRYVIDIGGTTTDIGCLLPSGFPRLASASTEIGGVRVNFAIPQVESIGLGGGSLVHVPVSAEGRFSIGPDSVGQALREKAKCFGGDSLTATDIMVAAGEAKVGNATPEVLLETIEAARKKMKIMIEDLIDRMKTSPEPCSLLLVGGGAFLCPSELVGVASIEVPEHSGVANAVGAAVAEIGEAAELMVDNDKKDTTLVEVKEKAIAAAVARGAKETEVRIIEEDVSGIPYIEGKSKIIVKVVGPVDYKRFLNNAEIDFLESSTDEVYDEMKKWEIEDVKAFTEADINHVTYKPHIDSNRVWHLTETDAYYISIGCYILGCAGGGTPYGSYLELRQVLRDGGDVTIVDIEDLAEDVLCGPVAGMGSPVIAIERLGGNMIGEAWEGMEKHLGTKFSGVMAAEIGGSNGFAPLQMSHAYKIPCVDADVMGRAFPAFEMSSLFIGAKDDDINHLLPVCLASGDGTTMTFSTSKDALAVDKVLRAICITMGLAAGIAARPCTKTELQQFSIPKSQSLAWRLGRAVAKARVKGTIASVHNDLITEFGGPQTAKKVFEGKIVGIGNTIYKGHSYGKLIIEKLKDYEKESEAVDSDDSGPEKVEIPFKNENLLVEACYKDGEKKILTMVPDLIMVLDRLTGEACGVPEYRYGLKVMVIVAAAHPLWTSKRGLEIAGPKAFGYDFDYVPCGTYTGIMSVIDEFAAKP</sequence>
<dbReference type="Pfam" id="PF06032">
    <property type="entry name" value="S-Me-THD_N"/>
    <property type="match status" value="1"/>
</dbReference>
<evidence type="ECO:0008006" key="7">
    <source>
        <dbReference type="Google" id="ProtNLM"/>
    </source>
</evidence>
<dbReference type="GO" id="GO:0016787">
    <property type="term" value="F:hydrolase activity"/>
    <property type="evidence" value="ECO:0007669"/>
    <property type="project" value="InterPro"/>
</dbReference>
<dbReference type="FunFam" id="3.40.1610.10:FF:000001">
    <property type="entry name" value="Hydantoinase, putative"/>
    <property type="match status" value="1"/>
</dbReference>
<dbReference type="Gene3D" id="2.40.390.10">
    <property type="entry name" value="CV3147-like"/>
    <property type="match status" value="1"/>
</dbReference>
<dbReference type="InterPro" id="IPR043129">
    <property type="entry name" value="ATPase_NBD"/>
</dbReference>
<gene>
    <name evidence="5" type="ORF">IFR04_011418</name>
</gene>
<dbReference type="Pfam" id="PF20906">
    <property type="entry name" value="S-Me-THD_C"/>
    <property type="match status" value="1"/>
</dbReference>
<proteinExistence type="predicted"/>
<feature type="domain" description="Hydantoinase A/oxoprolinase" evidence="1">
    <location>
        <begin position="207"/>
        <end position="385"/>
    </location>
</feature>
<dbReference type="SUPFAM" id="SSF53067">
    <property type="entry name" value="Actin-like ATPase domain"/>
    <property type="match status" value="2"/>
</dbReference>
<reference evidence="5" key="1">
    <citation type="submission" date="2021-02" db="EMBL/GenBank/DDBJ databases">
        <title>Genome sequence Cadophora malorum strain M34.</title>
        <authorList>
            <person name="Stefanovic E."/>
            <person name="Vu D."/>
            <person name="Scully C."/>
            <person name="Dijksterhuis J."/>
            <person name="Roader J."/>
            <person name="Houbraken J."/>
        </authorList>
    </citation>
    <scope>NUCLEOTIDE SEQUENCE</scope>
    <source>
        <strain evidence="5">M34</strain>
    </source>
</reference>
<accession>A0A8H7W929</accession>
<evidence type="ECO:0000259" key="1">
    <source>
        <dbReference type="Pfam" id="PF01968"/>
    </source>
</evidence>
<dbReference type="InterPro" id="IPR008040">
    <property type="entry name" value="Hydant_A_N"/>
</dbReference>
<dbReference type="Gene3D" id="3.40.1610.10">
    <property type="entry name" value="CV3147-like domain"/>
    <property type="match status" value="1"/>
</dbReference>
<organism evidence="5 6">
    <name type="scientific">Cadophora malorum</name>
    <dbReference type="NCBI Taxonomy" id="108018"/>
    <lineage>
        <taxon>Eukaryota</taxon>
        <taxon>Fungi</taxon>
        <taxon>Dikarya</taxon>
        <taxon>Ascomycota</taxon>
        <taxon>Pezizomycotina</taxon>
        <taxon>Leotiomycetes</taxon>
        <taxon>Helotiales</taxon>
        <taxon>Ploettnerulaceae</taxon>
        <taxon>Cadophora</taxon>
    </lineage>
</organism>
<dbReference type="EMBL" id="JAFJYH010000222">
    <property type="protein sequence ID" value="KAG4415424.1"/>
    <property type="molecule type" value="Genomic_DNA"/>
</dbReference>
<evidence type="ECO:0000313" key="5">
    <source>
        <dbReference type="EMBL" id="KAG4415424.1"/>
    </source>
</evidence>
<name>A0A8H7W929_9HELO</name>
<dbReference type="InterPro" id="IPR048350">
    <property type="entry name" value="S-Me-THD-like_C"/>
</dbReference>
<dbReference type="Pfam" id="PF05378">
    <property type="entry name" value="Hydant_A_N"/>
    <property type="match status" value="1"/>
</dbReference>